<sequence>MTVTRRELDQPPVQTVFEIKDHSASSAWEKFSSQIRNVVEEWNLEERKPNTDSGAIIKNEHLIGTYPIGRRYKRTPVAYFPPHILSNSNSISGGTLSLGVAAEWTPRPIDKWLTAEQPTGTIDPTTASRYSLWAIPPKEAPVLELTSLLECFMKWDLNFHTASGINNNANGMIEGTLRYRRLSTRHGRRAEAPVLSMLTSENQLSRHFVEGDSEAPRALGKEGFEEMTAKHANSGYGYDPAGLSQAVNHLSTAIGSAGTQITTQGARLMRNSSHSTHKPGRHGLTQDDVVMMVSRCFNLKAEIEKKLAKGLERPPWNYNDPYQCITAALGMYMCVLDRHYRGDDLQAPSPDLNCALVLQKLQMLNCCIQGKRLREKGVLDLKEQQRHTPLAQTRDERKDVRSV</sequence>
<protein>
    <submittedName>
        <fullName evidence="2">Uncharacterized protein</fullName>
    </submittedName>
</protein>
<organism evidence="2 3">
    <name type="scientific">Sphaeroforma arctica JP610</name>
    <dbReference type="NCBI Taxonomy" id="667725"/>
    <lineage>
        <taxon>Eukaryota</taxon>
        <taxon>Ichthyosporea</taxon>
        <taxon>Ichthyophonida</taxon>
        <taxon>Sphaeroforma</taxon>
    </lineage>
</organism>
<feature type="compositionally biased region" description="Basic and acidic residues" evidence="1">
    <location>
        <begin position="393"/>
        <end position="403"/>
    </location>
</feature>
<dbReference type="OrthoDB" id="10057959at2759"/>
<dbReference type="AlphaFoldDB" id="A0A0L0G1W0"/>
<evidence type="ECO:0000256" key="1">
    <source>
        <dbReference type="SAM" id="MobiDB-lite"/>
    </source>
</evidence>
<dbReference type="Proteomes" id="UP000054560">
    <property type="component" value="Unassembled WGS sequence"/>
</dbReference>
<name>A0A0L0G1W0_9EUKA</name>
<keyword evidence="3" id="KW-1185">Reference proteome</keyword>
<dbReference type="RefSeq" id="XP_014156080.1">
    <property type="nucleotide sequence ID" value="XM_014300605.1"/>
</dbReference>
<evidence type="ECO:0000313" key="2">
    <source>
        <dbReference type="EMBL" id="KNC82178.1"/>
    </source>
</evidence>
<feature type="region of interest" description="Disordered" evidence="1">
    <location>
        <begin position="384"/>
        <end position="403"/>
    </location>
</feature>
<dbReference type="GeneID" id="25906040"/>
<proteinExistence type="predicted"/>
<accession>A0A0L0G1W0</accession>
<gene>
    <name evidence="2" type="ORF">SARC_05536</name>
</gene>
<dbReference type="EMBL" id="KQ241952">
    <property type="protein sequence ID" value="KNC82178.1"/>
    <property type="molecule type" value="Genomic_DNA"/>
</dbReference>
<reference evidence="2 3" key="1">
    <citation type="submission" date="2011-02" db="EMBL/GenBank/DDBJ databases">
        <title>The Genome Sequence of Sphaeroforma arctica JP610.</title>
        <authorList>
            <consortium name="The Broad Institute Genome Sequencing Platform"/>
            <person name="Russ C."/>
            <person name="Cuomo C."/>
            <person name="Young S.K."/>
            <person name="Zeng Q."/>
            <person name="Gargeya S."/>
            <person name="Alvarado L."/>
            <person name="Berlin A."/>
            <person name="Chapman S.B."/>
            <person name="Chen Z."/>
            <person name="Freedman E."/>
            <person name="Gellesch M."/>
            <person name="Goldberg J."/>
            <person name="Griggs A."/>
            <person name="Gujja S."/>
            <person name="Heilman E."/>
            <person name="Heiman D."/>
            <person name="Howarth C."/>
            <person name="Mehta T."/>
            <person name="Neiman D."/>
            <person name="Pearson M."/>
            <person name="Roberts A."/>
            <person name="Saif S."/>
            <person name="Shea T."/>
            <person name="Shenoy N."/>
            <person name="Sisk P."/>
            <person name="Stolte C."/>
            <person name="Sykes S."/>
            <person name="White J."/>
            <person name="Yandava C."/>
            <person name="Burger G."/>
            <person name="Gray M.W."/>
            <person name="Holland P.W.H."/>
            <person name="King N."/>
            <person name="Lang F.B.F."/>
            <person name="Roger A.J."/>
            <person name="Ruiz-Trillo I."/>
            <person name="Haas B."/>
            <person name="Nusbaum C."/>
            <person name="Birren B."/>
        </authorList>
    </citation>
    <scope>NUCLEOTIDE SEQUENCE [LARGE SCALE GENOMIC DNA]</scope>
    <source>
        <strain evidence="2 3">JP610</strain>
    </source>
</reference>
<evidence type="ECO:0000313" key="3">
    <source>
        <dbReference type="Proteomes" id="UP000054560"/>
    </source>
</evidence>